<comment type="caution">
    <text evidence="4">The sequence shown here is derived from an EMBL/GenBank/DDBJ whole genome shotgun (WGS) entry which is preliminary data.</text>
</comment>
<gene>
    <name evidence="4" type="ORF">FOZ61_002783</name>
</gene>
<dbReference type="GO" id="GO:0000062">
    <property type="term" value="F:fatty-acyl-CoA binding"/>
    <property type="evidence" value="ECO:0007669"/>
    <property type="project" value="TreeGrafter"/>
</dbReference>
<dbReference type="InterPro" id="IPR036770">
    <property type="entry name" value="Ankyrin_rpt-contain_sf"/>
</dbReference>
<accession>A0A7J6LT57</accession>
<dbReference type="Gene3D" id="1.25.40.20">
    <property type="entry name" value="Ankyrin repeat-containing domain"/>
    <property type="match status" value="1"/>
</dbReference>
<dbReference type="PROSITE" id="PS50088">
    <property type="entry name" value="ANK_REPEAT"/>
    <property type="match status" value="2"/>
</dbReference>
<dbReference type="SMART" id="SM00248">
    <property type="entry name" value="ANK"/>
    <property type="match status" value="2"/>
</dbReference>
<feature type="region of interest" description="Disordered" evidence="3">
    <location>
        <begin position="1"/>
        <end position="35"/>
    </location>
</feature>
<dbReference type="InterPro" id="IPR002110">
    <property type="entry name" value="Ankyrin_rpt"/>
</dbReference>
<keyword evidence="1" id="KW-0446">Lipid-binding</keyword>
<evidence type="ECO:0000313" key="5">
    <source>
        <dbReference type="Proteomes" id="UP000570595"/>
    </source>
</evidence>
<sequence>MQSYSSYSTPRSSSITPPYSAAAPPSHRSSTASWATPRTFDSARISISSPSQDYAFAAACDAVASAMLHEQHSFGSGGSKDMCLLPIPKGNSRPGKKTITTKEVFSAARNGRHALVEEYLSSGCFDANTPDEVHRNTLLIVACQNGSKKIAKLALKYGASIDAKNVHGNTGLHYLYNYGYYDVAEYLIKKGADVGIVNNEGKTCAQMKKTA</sequence>
<dbReference type="Proteomes" id="UP000570595">
    <property type="component" value="Unassembled WGS sequence"/>
</dbReference>
<organism evidence="4 5">
    <name type="scientific">Perkinsus olseni</name>
    <name type="common">Perkinsus atlanticus</name>
    <dbReference type="NCBI Taxonomy" id="32597"/>
    <lineage>
        <taxon>Eukaryota</taxon>
        <taxon>Sar</taxon>
        <taxon>Alveolata</taxon>
        <taxon>Perkinsozoa</taxon>
        <taxon>Perkinsea</taxon>
        <taxon>Perkinsida</taxon>
        <taxon>Perkinsidae</taxon>
        <taxon>Perkinsus</taxon>
    </lineage>
</organism>
<proteinExistence type="predicted"/>
<keyword evidence="2" id="KW-0040">ANK repeat</keyword>
<evidence type="ECO:0000313" key="4">
    <source>
        <dbReference type="EMBL" id="KAF4662031.1"/>
    </source>
</evidence>
<evidence type="ECO:0008006" key="6">
    <source>
        <dbReference type="Google" id="ProtNLM"/>
    </source>
</evidence>
<dbReference type="EMBL" id="JABAHT010000180">
    <property type="protein sequence ID" value="KAF4662031.1"/>
    <property type="molecule type" value="Genomic_DNA"/>
</dbReference>
<evidence type="ECO:0000256" key="2">
    <source>
        <dbReference type="PROSITE-ProRule" id="PRU00023"/>
    </source>
</evidence>
<dbReference type="OrthoDB" id="341259at2759"/>
<reference evidence="4 5" key="1">
    <citation type="submission" date="2020-04" db="EMBL/GenBank/DDBJ databases">
        <title>Perkinsus olseni comparative genomics.</title>
        <authorList>
            <person name="Bogema D.R."/>
        </authorList>
    </citation>
    <scope>NUCLEOTIDE SEQUENCE [LARGE SCALE GENOMIC DNA]</scope>
    <source>
        <strain evidence="4">ATCC PRA-179</strain>
    </source>
</reference>
<dbReference type="SUPFAM" id="SSF48403">
    <property type="entry name" value="Ankyrin repeat"/>
    <property type="match status" value="1"/>
</dbReference>
<dbReference type="Pfam" id="PF12796">
    <property type="entry name" value="Ank_2"/>
    <property type="match status" value="1"/>
</dbReference>
<feature type="repeat" description="ANK" evidence="2">
    <location>
        <begin position="167"/>
        <end position="199"/>
    </location>
</feature>
<feature type="compositionally biased region" description="Low complexity" evidence="3">
    <location>
        <begin position="1"/>
        <end position="20"/>
    </location>
</feature>
<dbReference type="AlphaFoldDB" id="A0A7J6LT57"/>
<protein>
    <recommendedName>
        <fullName evidence="6">Ankyrin Repeat Protein</fullName>
    </recommendedName>
</protein>
<dbReference type="PANTHER" id="PTHR24119:SF0">
    <property type="entry name" value="ACYL-COA-BINDING DOMAIN-CONTAINING PROTEIN 6"/>
    <property type="match status" value="1"/>
</dbReference>
<dbReference type="PROSITE" id="PS50297">
    <property type="entry name" value="ANK_REP_REGION"/>
    <property type="match status" value="1"/>
</dbReference>
<evidence type="ECO:0000256" key="3">
    <source>
        <dbReference type="SAM" id="MobiDB-lite"/>
    </source>
</evidence>
<feature type="repeat" description="ANK" evidence="2">
    <location>
        <begin position="134"/>
        <end position="166"/>
    </location>
</feature>
<dbReference type="PANTHER" id="PTHR24119">
    <property type="entry name" value="ACYL-COA-BINDING DOMAIN-CONTAINING PROTEIN 6"/>
    <property type="match status" value="1"/>
</dbReference>
<name>A0A7J6LT57_PEROL</name>
<evidence type="ECO:0000256" key="1">
    <source>
        <dbReference type="ARBA" id="ARBA00023121"/>
    </source>
</evidence>